<sequence>MVMRGCRALLGEPEDTKMILARLKLPEADGERAVNKTVVGGPDGGVEEEEDGTATWFASSGISISLLPLAGICASGDDEEEEAEDDISSGASSSGKSTLLLALAVKLALLQIKVWPAGFVVGYQMCADGETAETIPRSSSTIVPTLLPLSRSSIKPATLG</sequence>
<keyword evidence="3" id="KW-1185">Reference proteome</keyword>
<dbReference type="EMBL" id="NMUH01015187">
    <property type="protein sequence ID" value="MQM23141.1"/>
    <property type="molecule type" value="Genomic_DNA"/>
</dbReference>
<organism evidence="2 3">
    <name type="scientific">Colocasia esculenta</name>
    <name type="common">Wild taro</name>
    <name type="synonym">Arum esculentum</name>
    <dbReference type="NCBI Taxonomy" id="4460"/>
    <lineage>
        <taxon>Eukaryota</taxon>
        <taxon>Viridiplantae</taxon>
        <taxon>Streptophyta</taxon>
        <taxon>Embryophyta</taxon>
        <taxon>Tracheophyta</taxon>
        <taxon>Spermatophyta</taxon>
        <taxon>Magnoliopsida</taxon>
        <taxon>Liliopsida</taxon>
        <taxon>Araceae</taxon>
        <taxon>Aroideae</taxon>
        <taxon>Colocasieae</taxon>
        <taxon>Colocasia</taxon>
    </lineage>
</organism>
<dbReference type="Proteomes" id="UP000652761">
    <property type="component" value="Unassembled WGS sequence"/>
</dbReference>
<comment type="caution">
    <text evidence="2">The sequence shown here is derived from an EMBL/GenBank/DDBJ whole genome shotgun (WGS) entry which is preliminary data.</text>
</comment>
<feature type="region of interest" description="Disordered" evidence="1">
    <location>
        <begin position="75"/>
        <end position="94"/>
    </location>
</feature>
<feature type="compositionally biased region" description="Acidic residues" evidence="1">
    <location>
        <begin position="76"/>
        <end position="87"/>
    </location>
</feature>
<protein>
    <submittedName>
        <fullName evidence="2">Uncharacterized protein</fullName>
    </submittedName>
</protein>
<proteinExistence type="predicted"/>
<evidence type="ECO:0000256" key="1">
    <source>
        <dbReference type="SAM" id="MobiDB-lite"/>
    </source>
</evidence>
<evidence type="ECO:0000313" key="2">
    <source>
        <dbReference type="EMBL" id="MQM23141.1"/>
    </source>
</evidence>
<dbReference type="AlphaFoldDB" id="A0A843XVT4"/>
<evidence type="ECO:0000313" key="3">
    <source>
        <dbReference type="Proteomes" id="UP000652761"/>
    </source>
</evidence>
<name>A0A843XVT4_COLES</name>
<reference evidence="2" key="1">
    <citation type="submission" date="2017-07" db="EMBL/GenBank/DDBJ databases">
        <title>Taro Niue Genome Assembly and Annotation.</title>
        <authorList>
            <person name="Atibalentja N."/>
            <person name="Keating K."/>
            <person name="Fields C.J."/>
        </authorList>
    </citation>
    <scope>NUCLEOTIDE SEQUENCE</scope>
    <source>
        <strain evidence="2">Niue_2</strain>
        <tissue evidence="2">Leaf</tissue>
    </source>
</reference>
<gene>
    <name evidence="2" type="ORF">Taro_056204</name>
</gene>
<accession>A0A843XVT4</accession>